<gene>
    <name evidence="6" type="ORF">QF206_05395</name>
</gene>
<dbReference type="Pfam" id="PF00149">
    <property type="entry name" value="Metallophos"/>
    <property type="match status" value="1"/>
</dbReference>
<keyword evidence="3" id="KW-0408">Iron</keyword>
<dbReference type="InterPro" id="IPR050884">
    <property type="entry name" value="CNP_phosphodiesterase-III"/>
</dbReference>
<evidence type="ECO:0000259" key="5">
    <source>
        <dbReference type="Pfam" id="PF00149"/>
    </source>
</evidence>
<evidence type="ECO:0000256" key="4">
    <source>
        <dbReference type="ARBA" id="ARBA00025742"/>
    </source>
</evidence>
<comment type="caution">
    <text evidence="6">The sequence shown here is derived from an EMBL/GenBank/DDBJ whole genome shotgun (WGS) entry which is preliminary data.</text>
</comment>
<name>A0AAW6T4L4_9MICO</name>
<evidence type="ECO:0000313" key="6">
    <source>
        <dbReference type="EMBL" id="MDI2098399.1"/>
    </source>
</evidence>
<keyword evidence="1" id="KW-0479">Metal-binding</keyword>
<feature type="domain" description="Calcineurin-like phosphoesterase" evidence="5">
    <location>
        <begin position="6"/>
        <end position="202"/>
    </location>
</feature>
<reference evidence="6 7" key="1">
    <citation type="submission" date="2023-04" db="EMBL/GenBank/DDBJ databases">
        <title>Klugiella caeni sp. nov. isolated from the sludge of biochemical tank.</title>
        <authorList>
            <person name="Geng K."/>
        </authorList>
    </citation>
    <scope>NUCLEOTIDE SEQUENCE [LARGE SCALE GENOMIC DNA]</scope>
    <source>
        <strain evidence="6 7">YN-L-19</strain>
    </source>
</reference>
<sequence>MTDEFTIVHLSDTHFKEGGALHHDVTDTVAALESVLGHLEPVRRVDLVACTGDLSDDGSVDSYRRLRAMVEPWAAERGAAVAYCLGNHDQTPGFRQAMTDAGLEPGEHPVYSSTVVDGMRVIVLDTHVHGAGYGAIGEEQLEWLRRELATPSERGTVLMLHHPPVPAETPLLRALELQHPEALIDVLRGSDVRVVLGGHYHAAIVDQVAGIPVVLAPAITNQSEQFSPPEFEGAVAGSGAAFVRVHEQGVRVLPFTVPRIGDGVRVYRFDTQQMQRIIEAAGPARHT</sequence>
<dbReference type="PANTHER" id="PTHR42988:SF2">
    <property type="entry name" value="CYCLIC NUCLEOTIDE PHOSPHODIESTERASE CBUA0032-RELATED"/>
    <property type="match status" value="1"/>
</dbReference>
<evidence type="ECO:0000256" key="3">
    <source>
        <dbReference type="ARBA" id="ARBA00023004"/>
    </source>
</evidence>
<dbReference type="SUPFAM" id="SSF56300">
    <property type="entry name" value="Metallo-dependent phosphatases"/>
    <property type="match status" value="1"/>
</dbReference>
<dbReference type="InterPro" id="IPR029052">
    <property type="entry name" value="Metallo-depent_PP-like"/>
</dbReference>
<dbReference type="GO" id="GO:0016787">
    <property type="term" value="F:hydrolase activity"/>
    <property type="evidence" value="ECO:0007669"/>
    <property type="project" value="UniProtKB-KW"/>
</dbReference>
<proteinExistence type="inferred from homology"/>
<evidence type="ECO:0000313" key="7">
    <source>
        <dbReference type="Proteomes" id="UP001321506"/>
    </source>
</evidence>
<protein>
    <submittedName>
        <fullName evidence="6">Metallophosphoesterase</fullName>
    </submittedName>
</protein>
<dbReference type="GO" id="GO:0046872">
    <property type="term" value="F:metal ion binding"/>
    <property type="evidence" value="ECO:0007669"/>
    <property type="project" value="UniProtKB-KW"/>
</dbReference>
<accession>A0AAW6T4L4</accession>
<evidence type="ECO:0000256" key="2">
    <source>
        <dbReference type="ARBA" id="ARBA00022801"/>
    </source>
</evidence>
<dbReference type="RefSeq" id="WP_281488193.1">
    <property type="nucleotide sequence ID" value="NZ_JASATX010000002.1"/>
</dbReference>
<evidence type="ECO:0000256" key="1">
    <source>
        <dbReference type="ARBA" id="ARBA00022723"/>
    </source>
</evidence>
<keyword evidence="7" id="KW-1185">Reference proteome</keyword>
<dbReference type="AlphaFoldDB" id="A0AAW6T4L4"/>
<keyword evidence="2" id="KW-0378">Hydrolase</keyword>
<comment type="similarity">
    <text evidence="4">Belongs to the cyclic nucleotide phosphodiesterase class-III family.</text>
</comment>
<dbReference type="InterPro" id="IPR004843">
    <property type="entry name" value="Calcineurin-like_PHP"/>
</dbReference>
<dbReference type="PANTHER" id="PTHR42988">
    <property type="entry name" value="PHOSPHOHYDROLASE"/>
    <property type="match status" value="1"/>
</dbReference>
<dbReference type="EMBL" id="JASATX010000002">
    <property type="protein sequence ID" value="MDI2098399.1"/>
    <property type="molecule type" value="Genomic_DNA"/>
</dbReference>
<dbReference type="Proteomes" id="UP001321506">
    <property type="component" value="Unassembled WGS sequence"/>
</dbReference>
<dbReference type="Gene3D" id="3.60.21.10">
    <property type="match status" value="1"/>
</dbReference>
<organism evidence="6 7">
    <name type="scientific">Ruicaihuangia caeni</name>
    <dbReference type="NCBI Taxonomy" id="3042517"/>
    <lineage>
        <taxon>Bacteria</taxon>
        <taxon>Bacillati</taxon>
        <taxon>Actinomycetota</taxon>
        <taxon>Actinomycetes</taxon>
        <taxon>Micrococcales</taxon>
        <taxon>Microbacteriaceae</taxon>
        <taxon>Ruicaihuangia</taxon>
    </lineage>
</organism>